<dbReference type="InterPro" id="IPR056102">
    <property type="entry name" value="DUF7685"/>
</dbReference>
<dbReference type="InterPro" id="IPR056103">
    <property type="entry name" value="DUF7686"/>
</dbReference>
<protein>
    <submittedName>
        <fullName evidence="4">Uncharacterized protein</fullName>
    </submittedName>
</protein>
<keyword evidence="4" id="KW-0614">Plasmid</keyword>
<dbReference type="Proteomes" id="UP001319874">
    <property type="component" value="Plasmid pPT365"/>
</dbReference>
<dbReference type="EMBL" id="AP024959">
    <property type="protein sequence ID" value="BCZ85657.1"/>
    <property type="molecule type" value="Genomic_DNA"/>
</dbReference>
<evidence type="ECO:0000259" key="3">
    <source>
        <dbReference type="Pfam" id="PF24828"/>
    </source>
</evidence>
<geneLocation type="plasmid" evidence="4 5">
    <name>pPT365</name>
</geneLocation>
<sequence length="194" mass="22245">MIHARCEQCAEPTAAYDAIRYGSMETGHRLLCTQCFNAEVARRYGTTDLENVRPDPIDMVDSAGDSHRFHFQMRLLGPTMIVLDAFEVREDVRCGYEFRIMGEPDDDVLTLLGRLVEKMRRALSVRFLCAENHRLRISDQTVQGRISSDMAGFENMPVVVVDGKEIMWDDFGRMLMAFEGWQFRLDIADPADEL</sequence>
<dbReference type="RefSeq" id="WP_229518014.1">
    <property type="nucleotide sequence ID" value="NZ_AP024959.1"/>
</dbReference>
<reference evidence="4 5" key="1">
    <citation type="journal article" date="2022" name="Front. Microbiol.">
        <title>Identification and characterization of a novel class of self-sufficient cytochrome P450 hydroxylase involved in cyclohexanecarboxylate degradation in Paraburkholderia terrae strain KU-64.</title>
        <authorList>
            <person name="Yamamoto T."/>
            <person name="Hasegawa Y."/>
            <person name="Iwaki H."/>
        </authorList>
    </citation>
    <scope>NUCLEOTIDE SEQUENCE [LARGE SCALE GENOMIC DNA]</scope>
    <source>
        <strain evidence="4 5">KU-64</strain>
    </source>
</reference>
<feature type="domain" description="DUF7686" evidence="2">
    <location>
        <begin position="51"/>
        <end position="124"/>
    </location>
</feature>
<dbReference type="InterPro" id="IPR056130">
    <property type="entry name" value="DUF7713"/>
</dbReference>
<feature type="domain" description="DUF7713" evidence="3">
    <location>
        <begin position="133"/>
        <end position="192"/>
    </location>
</feature>
<name>A0ABM7U2Y7_9BURK</name>
<dbReference type="Pfam" id="PF24734">
    <property type="entry name" value="DUF7685"/>
    <property type="match status" value="1"/>
</dbReference>
<proteinExistence type="predicted"/>
<dbReference type="Pfam" id="PF24828">
    <property type="entry name" value="DUF7713"/>
    <property type="match status" value="1"/>
</dbReference>
<evidence type="ECO:0000259" key="1">
    <source>
        <dbReference type="Pfam" id="PF24734"/>
    </source>
</evidence>
<keyword evidence="5" id="KW-1185">Reference proteome</keyword>
<accession>A0ABM7U2Y7</accession>
<evidence type="ECO:0000313" key="4">
    <source>
        <dbReference type="EMBL" id="BCZ85657.1"/>
    </source>
</evidence>
<feature type="domain" description="DUF7685" evidence="1">
    <location>
        <begin position="5"/>
        <end position="45"/>
    </location>
</feature>
<organism evidence="4 5">
    <name type="scientific">Paraburkholderia terrae</name>
    <dbReference type="NCBI Taxonomy" id="311230"/>
    <lineage>
        <taxon>Bacteria</taxon>
        <taxon>Pseudomonadati</taxon>
        <taxon>Pseudomonadota</taxon>
        <taxon>Betaproteobacteria</taxon>
        <taxon>Burkholderiales</taxon>
        <taxon>Burkholderiaceae</taxon>
        <taxon>Paraburkholderia</taxon>
    </lineage>
</organism>
<evidence type="ECO:0000259" key="2">
    <source>
        <dbReference type="Pfam" id="PF24735"/>
    </source>
</evidence>
<gene>
    <name evidence="4" type="ORF">PTKU64_93320</name>
</gene>
<dbReference type="Pfam" id="PF24735">
    <property type="entry name" value="DUF7686"/>
    <property type="match status" value="1"/>
</dbReference>
<evidence type="ECO:0000313" key="5">
    <source>
        <dbReference type="Proteomes" id="UP001319874"/>
    </source>
</evidence>